<evidence type="ECO:0000256" key="1">
    <source>
        <dbReference type="SAM" id="Phobius"/>
    </source>
</evidence>
<dbReference type="EMBL" id="CP000284">
    <property type="protein sequence ID" value="ABE50050.1"/>
    <property type="molecule type" value="Genomic_DNA"/>
</dbReference>
<dbReference type="OrthoDB" id="9813718at2"/>
<gene>
    <name evidence="4" type="ordered locus">Mfla_1783</name>
</gene>
<sequence length="420" mass="44870">MPESVSVDVMLHLLIALGAGLLIGAERGWQERDETESRQSAGIRTFALTGLLGGLSALLSQHLGIAVWVTVLVALMLVVSIAYVGDLRRNGDQGITSELALLITFLLGSLALSDNVMLASAGAVVVALLLSLKNVLHTLLKRMSEAELSGALKLLFISVVMLPVLPNESYDSWQVFNPYTTWWMVVLIAALSFIAYIAVRLTGTRYGLMLTAILGSLVSSTAMTLTLSRLSAKNLHSLLAAGLLATSGLMFPRVLLEVAVVNASLLPPIAWSLGTMFLVYMVGAAVFWRRAVHQEPANAETPLRNPFELRPALRFALLLTLILFLVEAGRRYWGDTGVYLVSLMAGIADVDAITLSLSRSAHQELASHVAVLGIVLAVVSNSIFKAVLVGLIGGRELALRTYPVIALALVAGISVLLLSV</sequence>
<feature type="transmembrane region" description="Helical" evidence="1">
    <location>
        <begin position="399"/>
        <end position="418"/>
    </location>
</feature>
<feature type="transmembrane region" description="Helical" evidence="1">
    <location>
        <begin position="41"/>
        <end position="59"/>
    </location>
</feature>
<proteinExistence type="predicted"/>
<evidence type="ECO:0000259" key="3">
    <source>
        <dbReference type="Pfam" id="PF13194"/>
    </source>
</evidence>
<reference evidence="4 5" key="1">
    <citation type="submission" date="2006-03" db="EMBL/GenBank/DDBJ databases">
        <title>Complete sequence of Methylobacillus flagellatus KT.</title>
        <authorList>
            <consortium name="US DOE Joint Genome Institute"/>
            <person name="Copeland A."/>
            <person name="Lucas S."/>
            <person name="Lapidus A."/>
            <person name="Barry K."/>
            <person name="Detter J.C."/>
            <person name="Glavina del Rio T."/>
            <person name="Hammon N."/>
            <person name="Israni S."/>
            <person name="Dalin E."/>
            <person name="Tice H."/>
            <person name="Pitluck S."/>
            <person name="Brettin T."/>
            <person name="Bruce D."/>
            <person name="Han C."/>
            <person name="Tapia R."/>
            <person name="Saunders E."/>
            <person name="Gilna P."/>
            <person name="Schmutz J."/>
            <person name="Larimer F."/>
            <person name="Land M."/>
            <person name="Kyrpides N."/>
            <person name="Anderson I."/>
            <person name="Richardson P."/>
        </authorList>
    </citation>
    <scope>NUCLEOTIDE SEQUENCE [LARGE SCALE GENOMIC DNA]</scope>
    <source>
        <strain evidence="5">KT / ATCC 51484 / DSM 6875</strain>
    </source>
</reference>
<keyword evidence="1" id="KW-0812">Transmembrane</keyword>
<keyword evidence="1" id="KW-0472">Membrane</keyword>
<feature type="transmembrane region" description="Helical" evidence="1">
    <location>
        <begin position="65"/>
        <end position="83"/>
    </location>
</feature>
<accession>Q1H0D7</accession>
<feature type="transmembrane region" description="Helical" evidence="1">
    <location>
        <begin position="12"/>
        <end position="29"/>
    </location>
</feature>
<feature type="transmembrane region" description="Helical" evidence="1">
    <location>
        <begin position="180"/>
        <end position="199"/>
    </location>
</feature>
<organism evidence="4 5">
    <name type="scientific">Methylobacillus flagellatus (strain ATCC 51484 / DSM 6875 / VKM B-1610 / KT)</name>
    <dbReference type="NCBI Taxonomy" id="265072"/>
    <lineage>
        <taxon>Bacteria</taxon>
        <taxon>Pseudomonadati</taxon>
        <taxon>Pseudomonadota</taxon>
        <taxon>Betaproteobacteria</taxon>
        <taxon>Nitrosomonadales</taxon>
        <taxon>Methylophilaceae</taxon>
        <taxon>Methylobacillus</taxon>
    </lineage>
</organism>
<feature type="transmembrane region" description="Helical" evidence="1">
    <location>
        <begin position="118"/>
        <end position="136"/>
    </location>
</feature>
<feature type="transmembrane region" description="Helical" evidence="1">
    <location>
        <begin position="237"/>
        <end position="256"/>
    </location>
</feature>
<dbReference type="PANTHER" id="PTHR39084">
    <property type="entry name" value="MEMBRANE PROTEIN-RELATED"/>
    <property type="match status" value="1"/>
</dbReference>
<feature type="transmembrane region" description="Helical" evidence="1">
    <location>
        <begin position="338"/>
        <end position="357"/>
    </location>
</feature>
<protein>
    <submittedName>
        <fullName evidence="4">Uncharacterized protein</fullName>
    </submittedName>
</protein>
<dbReference type="Pfam" id="PF13194">
    <property type="entry name" value="DUF4010"/>
    <property type="match status" value="1"/>
</dbReference>
<keyword evidence="5" id="KW-1185">Reference proteome</keyword>
<feature type="transmembrane region" description="Helical" evidence="1">
    <location>
        <begin position="206"/>
        <end position="225"/>
    </location>
</feature>
<feature type="transmembrane region" description="Helical" evidence="1">
    <location>
        <begin position="309"/>
        <end position="326"/>
    </location>
</feature>
<keyword evidence="1" id="KW-1133">Transmembrane helix</keyword>
<evidence type="ECO:0000313" key="4">
    <source>
        <dbReference type="EMBL" id="ABE50050.1"/>
    </source>
</evidence>
<dbReference type="Pfam" id="PF02308">
    <property type="entry name" value="MgtC"/>
    <property type="match status" value="1"/>
</dbReference>
<evidence type="ECO:0000259" key="2">
    <source>
        <dbReference type="Pfam" id="PF02308"/>
    </source>
</evidence>
<feature type="transmembrane region" description="Helical" evidence="1">
    <location>
        <begin position="148"/>
        <end position="165"/>
    </location>
</feature>
<feature type="domain" description="DUF4010" evidence="3">
    <location>
        <begin position="186"/>
        <end position="393"/>
    </location>
</feature>
<dbReference type="HOGENOM" id="CLU_036781_1_1_4"/>
<dbReference type="InterPro" id="IPR049177">
    <property type="entry name" value="MgtC_SapB_SrpB_YhiD_N"/>
</dbReference>
<feature type="transmembrane region" description="Helical" evidence="1">
    <location>
        <begin position="369"/>
        <end position="392"/>
    </location>
</feature>
<feature type="transmembrane region" description="Helical" evidence="1">
    <location>
        <begin position="95"/>
        <end position="112"/>
    </location>
</feature>
<name>Q1H0D7_METFK</name>
<dbReference type="PANTHER" id="PTHR39084:SF1">
    <property type="entry name" value="DUF4010 DOMAIN-CONTAINING PROTEIN"/>
    <property type="match status" value="1"/>
</dbReference>
<dbReference type="InterPro" id="IPR025105">
    <property type="entry name" value="DUF4010"/>
</dbReference>
<evidence type="ECO:0000313" key="5">
    <source>
        <dbReference type="Proteomes" id="UP000002440"/>
    </source>
</evidence>
<feature type="domain" description="MgtC/SapB/SrpB/YhiD N-terminal" evidence="2">
    <location>
        <begin position="13"/>
        <end position="138"/>
    </location>
</feature>
<dbReference type="AlphaFoldDB" id="Q1H0D7"/>
<feature type="transmembrane region" description="Helical" evidence="1">
    <location>
        <begin position="268"/>
        <end position="289"/>
    </location>
</feature>
<dbReference type="eggNOG" id="COG3174">
    <property type="taxonomic scope" value="Bacteria"/>
</dbReference>
<dbReference type="Proteomes" id="UP000002440">
    <property type="component" value="Chromosome"/>
</dbReference>
<dbReference type="KEGG" id="mfa:Mfla_1783"/>